<dbReference type="Proteomes" id="UP001515480">
    <property type="component" value="Unassembled WGS sequence"/>
</dbReference>
<keyword evidence="4" id="KW-1185">Reference proteome</keyword>
<dbReference type="PANTHER" id="PTHR21068">
    <property type="entry name" value="SPARTIN"/>
    <property type="match status" value="1"/>
</dbReference>
<dbReference type="EMBL" id="JBGBPQ010000004">
    <property type="protein sequence ID" value="KAL1525096.1"/>
    <property type="molecule type" value="Genomic_DNA"/>
</dbReference>
<evidence type="ECO:0000313" key="4">
    <source>
        <dbReference type="Proteomes" id="UP001515480"/>
    </source>
</evidence>
<accession>A0AB34JSE9</accession>
<name>A0AB34JSE9_PRYPA</name>
<evidence type="ECO:0000259" key="2">
    <source>
        <dbReference type="Pfam" id="PF06911"/>
    </source>
</evidence>
<sequence length="428" mass="45185">MAAALELVLQVVQLYELLPSRDGSATVYSQPLAEGVLLVVAGWMQLIPRPDACDADHVHPWAVALDCVTFSWRSWRDILVTPRGVSFDDIRGERIFLRIQDEEERRQIAPLLDLPWPPPMELSSTEAARADEHSELSELSSSAASAISSFGSITASHLRHGSQFIRSRLDASLESFIQEVKPSTSDSTPTLPASAEERLRTARRMAGTAEGVTRCVGTHVAAVASALGAEAGEAFRNSASGNPMCEAIVKVGGASLSAASEVFEALGASTTEVVATGARVAAGAVSHKYGEGAGRAAEEGLGTAISATTAAINLSTLFRKSARAAASSAVESYSQQPSHTTPTMSCDDDVGSSEPQLFASEGAGARCGAAPKAPSLFWDERMLLHRPVPSDAALSRLSFGPSLHRSELHFVGSPRSCEVDDIMLDRSA</sequence>
<evidence type="ECO:0000313" key="3">
    <source>
        <dbReference type="EMBL" id="KAL1525096.1"/>
    </source>
</evidence>
<feature type="domain" description="Senescence" evidence="2">
    <location>
        <begin position="155"/>
        <end position="321"/>
    </location>
</feature>
<dbReference type="PANTHER" id="PTHR21068:SF43">
    <property type="entry name" value="SPARTIN"/>
    <property type="match status" value="1"/>
</dbReference>
<feature type="compositionally biased region" description="Polar residues" evidence="1">
    <location>
        <begin position="335"/>
        <end position="344"/>
    </location>
</feature>
<feature type="region of interest" description="Disordered" evidence="1">
    <location>
        <begin position="329"/>
        <end position="353"/>
    </location>
</feature>
<dbReference type="InterPro" id="IPR009686">
    <property type="entry name" value="Senescence/spartin_C"/>
</dbReference>
<reference evidence="3 4" key="1">
    <citation type="journal article" date="2024" name="Science">
        <title>Giant polyketide synthase enzymes in the biosynthesis of giant marine polyether toxins.</title>
        <authorList>
            <person name="Fallon T.R."/>
            <person name="Shende V.V."/>
            <person name="Wierzbicki I.H."/>
            <person name="Pendleton A.L."/>
            <person name="Watervoot N.F."/>
            <person name="Auber R.P."/>
            <person name="Gonzalez D.J."/>
            <person name="Wisecaver J.H."/>
            <person name="Moore B.S."/>
        </authorList>
    </citation>
    <scope>NUCLEOTIDE SEQUENCE [LARGE SCALE GENOMIC DNA]</scope>
    <source>
        <strain evidence="3 4">12B1</strain>
    </source>
</reference>
<dbReference type="InterPro" id="IPR045036">
    <property type="entry name" value="Spartin-like"/>
</dbReference>
<dbReference type="GO" id="GO:0005886">
    <property type="term" value="C:plasma membrane"/>
    <property type="evidence" value="ECO:0007669"/>
    <property type="project" value="TreeGrafter"/>
</dbReference>
<comment type="caution">
    <text evidence="3">The sequence shown here is derived from an EMBL/GenBank/DDBJ whole genome shotgun (WGS) entry which is preliminary data.</text>
</comment>
<proteinExistence type="predicted"/>
<dbReference type="Pfam" id="PF06911">
    <property type="entry name" value="Senescence"/>
    <property type="match status" value="1"/>
</dbReference>
<evidence type="ECO:0000256" key="1">
    <source>
        <dbReference type="SAM" id="MobiDB-lite"/>
    </source>
</evidence>
<organism evidence="3 4">
    <name type="scientific">Prymnesium parvum</name>
    <name type="common">Toxic golden alga</name>
    <dbReference type="NCBI Taxonomy" id="97485"/>
    <lineage>
        <taxon>Eukaryota</taxon>
        <taxon>Haptista</taxon>
        <taxon>Haptophyta</taxon>
        <taxon>Prymnesiophyceae</taxon>
        <taxon>Prymnesiales</taxon>
        <taxon>Prymnesiaceae</taxon>
        <taxon>Prymnesium</taxon>
    </lineage>
</organism>
<gene>
    <name evidence="3" type="ORF">AB1Y20_019968</name>
</gene>
<protein>
    <recommendedName>
        <fullName evidence="2">Senescence domain-containing protein</fullName>
    </recommendedName>
</protein>
<dbReference type="AlphaFoldDB" id="A0AB34JSE9"/>